<evidence type="ECO:0000256" key="1">
    <source>
        <dbReference type="ARBA" id="ARBA00004141"/>
    </source>
</evidence>
<evidence type="ECO:0000256" key="3">
    <source>
        <dbReference type="ARBA" id="ARBA00022989"/>
    </source>
</evidence>
<evidence type="ECO:0000256" key="4">
    <source>
        <dbReference type="ARBA" id="ARBA00023136"/>
    </source>
</evidence>
<accession>A0A821S9G6</accession>
<dbReference type="InterPro" id="IPR036259">
    <property type="entry name" value="MFS_trans_sf"/>
</dbReference>
<feature type="domain" description="Major facilitator superfamily (MFS) profile" evidence="6">
    <location>
        <begin position="109"/>
        <end position="526"/>
    </location>
</feature>
<dbReference type="AlphaFoldDB" id="A0A821S9G6"/>
<gene>
    <name evidence="7" type="ORF">PMACD_LOCUS7189</name>
</gene>
<protein>
    <recommendedName>
        <fullName evidence="6">Major facilitator superfamily (MFS) profile domain-containing protein</fullName>
    </recommendedName>
</protein>
<dbReference type="InterPro" id="IPR011701">
    <property type="entry name" value="MFS"/>
</dbReference>
<dbReference type="PROSITE" id="PS00216">
    <property type="entry name" value="SUGAR_TRANSPORT_1"/>
    <property type="match status" value="2"/>
</dbReference>
<keyword evidence="3 5" id="KW-1133">Transmembrane helix</keyword>
<feature type="transmembrane region" description="Helical" evidence="5">
    <location>
        <begin position="152"/>
        <end position="172"/>
    </location>
</feature>
<dbReference type="InterPro" id="IPR020846">
    <property type="entry name" value="MFS_dom"/>
</dbReference>
<evidence type="ECO:0000313" key="8">
    <source>
        <dbReference type="Proteomes" id="UP000663880"/>
    </source>
</evidence>
<evidence type="ECO:0000313" key="7">
    <source>
        <dbReference type="EMBL" id="CAF4852425.1"/>
    </source>
</evidence>
<evidence type="ECO:0000256" key="2">
    <source>
        <dbReference type="ARBA" id="ARBA00022692"/>
    </source>
</evidence>
<feature type="transmembrane region" description="Helical" evidence="5">
    <location>
        <begin position="184"/>
        <end position="201"/>
    </location>
</feature>
<feature type="transmembrane region" description="Helical" evidence="5">
    <location>
        <begin position="388"/>
        <end position="409"/>
    </location>
</feature>
<feature type="transmembrane region" description="Helical" evidence="5">
    <location>
        <begin position="476"/>
        <end position="495"/>
    </location>
</feature>
<feature type="transmembrane region" description="Helical" evidence="5">
    <location>
        <begin position="241"/>
        <end position="264"/>
    </location>
</feature>
<evidence type="ECO:0000259" key="6">
    <source>
        <dbReference type="PROSITE" id="PS50850"/>
    </source>
</evidence>
<feature type="transmembrane region" description="Helical" evidence="5">
    <location>
        <begin position="270"/>
        <end position="288"/>
    </location>
</feature>
<dbReference type="Gene3D" id="1.20.1250.20">
    <property type="entry name" value="MFS general substrate transporter like domains"/>
    <property type="match status" value="1"/>
</dbReference>
<dbReference type="CDD" id="cd17317">
    <property type="entry name" value="MFS_SLC22"/>
    <property type="match status" value="1"/>
</dbReference>
<comment type="subcellular location">
    <subcellularLocation>
        <location evidence="1">Membrane</location>
        <topology evidence="1">Multi-pass membrane protein</topology>
    </subcellularLocation>
</comment>
<feature type="transmembrane region" description="Helical" evidence="5">
    <location>
        <begin position="207"/>
        <end position="229"/>
    </location>
</feature>
<feature type="transmembrane region" description="Helical" evidence="5">
    <location>
        <begin position="441"/>
        <end position="464"/>
    </location>
</feature>
<dbReference type="SUPFAM" id="SSF103473">
    <property type="entry name" value="MFS general substrate transporter"/>
    <property type="match status" value="1"/>
</dbReference>
<comment type="caution">
    <text evidence="7">The sequence shown here is derived from an EMBL/GenBank/DDBJ whole genome shotgun (WGS) entry which is preliminary data.</text>
</comment>
<dbReference type="GO" id="GO:0016020">
    <property type="term" value="C:membrane"/>
    <property type="evidence" value="ECO:0007669"/>
    <property type="project" value="UniProtKB-SubCell"/>
</dbReference>
<dbReference type="EMBL" id="CAJOBZ010000016">
    <property type="protein sequence ID" value="CAF4852425.1"/>
    <property type="molecule type" value="Genomic_DNA"/>
</dbReference>
<keyword evidence="2 5" id="KW-0812">Transmembrane</keyword>
<dbReference type="Proteomes" id="UP000663880">
    <property type="component" value="Unassembled WGS sequence"/>
</dbReference>
<reference evidence="7" key="1">
    <citation type="submission" date="2021-02" db="EMBL/GenBank/DDBJ databases">
        <authorList>
            <person name="Steward A R."/>
        </authorList>
    </citation>
    <scope>NUCLEOTIDE SEQUENCE</scope>
</reference>
<keyword evidence="8" id="KW-1185">Reference proteome</keyword>
<evidence type="ECO:0000256" key="5">
    <source>
        <dbReference type="SAM" id="Phobius"/>
    </source>
</evidence>
<proteinExistence type="predicted"/>
<feature type="transmembrane region" description="Helical" evidence="5">
    <location>
        <begin position="501"/>
        <end position="522"/>
    </location>
</feature>
<dbReference type="OrthoDB" id="2261376at2759"/>
<name>A0A821S9G6_9NEOP</name>
<feature type="transmembrane region" description="Helical" evidence="5">
    <location>
        <begin position="355"/>
        <end position="376"/>
    </location>
</feature>
<dbReference type="GO" id="GO:0022857">
    <property type="term" value="F:transmembrane transporter activity"/>
    <property type="evidence" value="ECO:0007669"/>
    <property type="project" value="InterPro"/>
</dbReference>
<dbReference type="PANTHER" id="PTHR24064">
    <property type="entry name" value="SOLUTE CARRIER FAMILY 22 MEMBER"/>
    <property type="match status" value="1"/>
</dbReference>
<feature type="transmembrane region" description="Helical" evidence="5">
    <location>
        <begin position="416"/>
        <end position="435"/>
    </location>
</feature>
<dbReference type="PROSITE" id="PS50850">
    <property type="entry name" value="MFS"/>
    <property type="match status" value="1"/>
</dbReference>
<organism evidence="7 8">
    <name type="scientific">Pieris macdunnoughi</name>
    <dbReference type="NCBI Taxonomy" id="345717"/>
    <lineage>
        <taxon>Eukaryota</taxon>
        <taxon>Metazoa</taxon>
        <taxon>Ecdysozoa</taxon>
        <taxon>Arthropoda</taxon>
        <taxon>Hexapoda</taxon>
        <taxon>Insecta</taxon>
        <taxon>Pterygota</taxon>
        <taxon>Neoptera</taxon>
        <taxon>Endopterygota</taxon>
        <taxon>Lepidoptera</taxon>
        <taxon>Glossata</taxon>
        <taxon>Ditrysia</taxon>
        <taxon>Papilionoidea</taxon>
        <taxon>Pieridae</taxon>
        <taxon>Pierinae</taxon>
        <taxon>Pieris</taxon>
    </lineage>
</organism>
<keyword evidence="4 5" id="KW-0472">Membrane</keyword>
<sequence length="544" mass="60633">MCEAKDVDAEETVERSVDLDYVLVNELGQFGRFQIKYICLIALPMMSSGFFGDYVFTATAIPHRCRIPECGESTKSDVFGPDWITNAIPLTDAGPKFASCERYAPAHSGYNGSLLHCPIDLFDHSITQKCDEFVYDGVTSVVYDFDLGCKEWLRILAGTLSSLGTLLVLPLVGYISDHFGRRMALLFSVFNTALIGVFKAFSVNYTMFLALQLLQTTLGAGLASSAYIFSTELVGPKYRVLTSATSSATFSCGEVVLGVVAWLVRPWRSLILTLYIPVFLLLSYYWILSESVRWLLAKKKYAAARQVLENVAKTNKTNISAKSMNALLNPPTRKLKNLQTDRRNLIQSIFKSKILLRRVCTTPIWWICTTFVYYGLSINSTNLSKTIYLNYILTVAIEIPGFYTAVLTLDRFGRKMTLCTGFFFSAACNLAFVFIPPELTVLRLVVYLAGKFGISLVFTSLYLYTSELYPTEFRHSLLGFSSMVGRIGSICAPLTPLLTDYWLGLPNTVFAILGLMSGLLVLTQPETFGRKLPDTLEEAETIGK</sequence>
<dbReference type="Pfam" id="PF07690">
    <property type="entry name" value="MFS_1"/>
    <property type="match status" value="1"/>
</dbReference>
<dbReference type="InterPro" id="IPR005829">
    <property type="entry name" value="Sugar_transporter_CS"/>
</dbReference>